<proteinExistence type="predicted"/>
<protein>
    <recommendedName>
        <fullName evidence="2">DUF6785 domain-containing protein</fullName>
    </recommendedName>
</protein>
<feature type="non-terminal residue" evidence="3">
    <location>
        <position position="92"/>
    </location>
</feature>
<evidence type="ECO:0000313" key="3">
    <source>
        <dbReference type="EMBL" id="SVC89757.1"/>
    </source>
</evidence>
<keyword evidence="1" id="KW-0812">Transmembrane</keyword>
<keyword evidence="1" id="KW-0472">Membrane</keyword>
<feature type="domain" description="DUF6785" evidence="2">
    <location>
        <begin position="15"/>
        <end position="91"/>
    </location>
</feature>
<organism evidence="3">
    <name type="scientific">marine metagenome</name>
    <dbReference type="NCBI Taxonomy" id="408172"/>
    <lineage>
        <taxon>unclassified sequences</taxon>
        <taxon>metagenomes</taxon>
        <taxon>ecological metagenomes</taxon>
    </lineage>
</organism>
<accession>A0A382QXQ0</accession>
<dbReference type="AlphaFoldDB" id="A0A382QXQ0"/>
<name>A0A382QXQ0_9ZZZZ</name>
<sequence>MPSKQFPEKLVSGLTIRSTALSLIFIWIGNYWLTHTGLITHSTQIGESVPPIPAVAALICLVAVNPIFRRFASFLSLSQAEIIVIYSTVAIA</sequence>
<gene>
    <name evidence="3" type="ORF">METZ01_LOCUS342611</name>
</gene>
<reference evidence="3" key="1">
    <citation type="submission" date="2018-05" db="EMBL/GenBank/DDBJ databases">
        <authorList>
            <person name="Lanie J.A."/>
            <person name="Ng W.-L."/>
            <person name="Kazmierczak K.M."/>
            <person name="Andrzejewski T.M."/>
            <person name="Davidsen T.M."/>
            <person name="Wayne K.J."/>
            <person name="Tettelin H."/>
            <person name="Glass J.I."/>
            <person name="Rusch D."/>
            <person name="Podicherti R."/>
            <person name="Tsui H.-C.T."/>
            <person name="Winkler M.E."/>
        </authorList>
    </citation>
    <scope>NUCLEOTIDE SEQUENCE</scope>
</reference>
<dbReference type="EMBL" id="UINC01117373">
    <property type="protein sequence ID" value="SVC89757.1"/>
    <property type="molecule type" value="Genomic_DNA"/>
</dbReference>
<evidence type="ECO:0000256" key="1">
    <source>
        <dbReference type="SAM" id="Phobius"/>
    </source>
</evidence>
<evidence type="ECO:0000259" key="2">
    <source>
        <dbReference type="Pfam" id="PF20581"/>
    </source>
</evidence>
<dbReference type="Pfam" id="PF20581">
    <property type="entry name" value="DUF6785"/>
    <property type="match status" value="1"/>
</dbReference>
<keyword evidence="1" id="KW-1133">Transmembrane helix</keyword>
<feature type="transmembrane region" description="Helical" evidence="1">
    <location>
        <begin position="12"/>
        <end position="32"/>
    </location>
</feature>
<feature type="transmembrane region" description="Helical" evidence="1">
    <location>
        <begin position="52"/>
        <end position="68"/>
    </location>
</feature>
<dbReference type="InterPro" id="IPR046712">
    <property type="entry name" value="DUF6785"/>
</dbReference>